<sequence>MDSRHHALLGTLLALLVIDCSKPSAVHEVAVSVHRGEVRPGDGATQADRARAKQGSRSRFLHWIWVQDDNDDRDANDDGDNDEGDKE</sequence>
<dbReference type="EMBL" id="JAQNDN010000007">
    <property type="protein sequence ID" value="MDC0669438.1"/>
    <property type="molecule type" value="Genomic_DNA"/>
</dbReference>
<keyword evidence="2" id="KW-1185">Reference proteome</keyword>
<evidence type="ECO:0008006" key="3">
    <source>
        <dbReference type="Google" id="ProtNLM"/>
    </source>
</evidence>
<evidence type="ECO:0000313" key="1">
    <source>
        <dbReference type="EMBL" id="MDC0669438.1"/>
    </source>
</evidence>
<evidence type="ECO:0000313" key="2">
    <source>
        <dbReference type="Proteomes" id="UP001217838"/>
    </source>
</evidence>
<proteinExistence type="predicted"/>
<protein>
    <recommendedName>
        <fullName evidence="3">Secreted protein</fullName>
    </recommendedName>
</protein>
<accession>A0ABT5B6S7</accession>
<reference evidence="1 2" key="1">
    <citation type="submission" date="2022-11" db="EMBL/GenBank/DDBJ databases">
        <title>Minimal conservation of predation-associated metabolite biosynthetic gene clusters underscores biosynthetic potential of Myxococcota including descriptions for ten novel species: Archangium lansinium sp. nov., Myxococcus landrumus sp. nov., Nannocystis bai.</title>
        <authorList>
            <person name="Ahearne A."/>
            <person name="Stevens C."/>
            <person name="Dowd S."/>
        </authorList>
    </citation>
    <scope>NUCLEOTIDE SEQUENCE [LARGE SCALE GENOMIC DNA]</scope>
    <source>
        <strain evidence="1 2">NCELM</strain>
    </source>
</reference>
<dbReference type="Proteomes" id="UP001217838">
    <property type="component" value="Unassembled WGS sequence"/>
</dbReference>
<gene>
    <name evidence="1" type="ORF">POL58_16910</name>
</gene>
<comment type="caution">
    <text evidence="1">The sequence shown here is derived from an EMBL/GenBank/DDBJ whole genome shotgun (WGS) entry which is preliminary data.</text>
</comment>
<dbReference type="RefSeq" id="WP_271999250.1">
    <property type="nucleotide sequence ID" value="NZ_JAQNDN010000007.1"/>
</dbReference>
<name>A0ABT5B6S7_9BACT</name>
<organism evidence="1 2">
    <name type="scientific">Nannocystis radixulma</name>
    <dbReference type="NCBI Taxonomy" id="2995305"/>
    <lineage>
        <taxon>Bacteria</taxon>
        <taxon>Pseudomonadati</taxon>
        <taxon>Myxococcota</taxon>
        <taxon>Polyangia</taxon>
        <taxon>Nannocystales</taxon>
        <taxon>Nannocystaceae</taxon>
        <taxon>Nannocystis</taxon>
    </lineage>
</organism>